<gene>
    <name evidence="11" type="primary">nimR</name>
    <name evidence="14" type="ORF">ACU57_21575</name>
    <name evidence="8" type="ORF">BGM66_001802</name>
    <name evidence="6" type="ORF">C0P57_001439</name>
    <name evidence="7" type="ORF">CTR35_000399</name>
    <name evidence="16" type="ORF">E4K51_14385</name>
    <name evidence="25" type="ORF">FV293_05530</name>
    <name evidence="26" type="ORF">FWK02_16785</name>
    <name evidence="20" type="ORF">G3V95_04220</name>
    <name evidence="22" type="ORF">G4A38_01095</name>
    <name evidence="21" type="ORF">G4A47_05730</name>
    <name evidence="10" type="ORF">GNW61_25435</name>
    <name evidence="9" type="ORF">GOP25_01380</name>
    <name evidence="18" type="ORF">GP944_00480</name>
    <name evidence="17" type="ORF">GP979_17270</name>
    <name evidence="19" type="ORF">GRW05_04180</name>
    <name evidence="12" type="ORF">HMV95_00695</name>
    <name evidence="23" type="ORF">HX136_14150</name>
    <name evidence="15" type="ORF">IH772_05355</name>
    <name evidence="13" type="ORF">J0541_000425</name>
    <name evidence="24" type="ORF">JNP96_15540</name>
    <name evidence="11" type="ORF">P6223_002710</name>
    <name evidence="27" type="ORF">QDW62_11550</name>
</gene>
<dbReference type="EMBL" id="WTQQ01000298">
    <property type="protein sequence ID" value="MWR90029.1"/>
    <property type="molecule type" value="Genomic_DNA"/>
</dbReference>
<dbReference type="Proteomes" id="UP000517067">
    <property type="component" value="Unassembled WGS sequence"/>
</dbReference>
<evidence type="ECO:0000313" key="24">
    <source>
        <dbReference type="EMBL" id="QRZ95333.1"/>
    </source>
</evidence>
<dbReference type="EMBL" id="LDYI01000145">
    <property type="protein sequence ID" value="KPO06602.1"/>
    <property type="molecule type" value="Genomic_DNA"/>
</dbReference>
<feature type="domain" description="HTH araC/xylS-type" evidence="5">
    <location>
        <begin position="158"/>
        <end position="258"/>
    </location>
</feature>
<dbReference type="EMBL" id="AASWIS010000001">
    <property type="protein sequence ID" value="EFH5890911.1"/>
    <property type="molecule type" value="Genomic_DNA"/>
</dbReference>
<evidence type="ECO:0000256" key="4">
    <source>
        <dbReference type="ARBA" id="ARBA00023163"/>
    </source>
</evidence>
<name>A0A037YCN9_ECOLX</name>
<dbReference type="OMA" id="RHDDHQI"/>
<evidence type="ECO:0000313" key="27">
    <source>
        <dbReference type="EMBL" id="WHI04086.1"/>
    </source>
</evidence>
<dbReference type="Proteomes" id="UP000846355">
    <property type="component" value="Unassembled WGS sequence"/>
</dbReference>
<dbReference type="Proteomes" id="UP000542214">
    <property type="component" value="Unassembled WGS sequence"/>
</dbReference>
<evidence type="ECO:0000313" key="23">
    <source>
        <dbReference type="EMBL" id="QLG57894.1"/>
    </source>
</evidence>
<dbReference type="Proteomes" id="UP000640866">
    <property type="component" value="Unassembled WGS sequence"/>
</dbReference>
<evidence type="ECO:0000313" key="40">
    <source>
        <dbReference type="Proteomes" id="UP000531813"/>
    </source>
</evidence>
<evidence type="ECO:0000313" key="28">
    <source>
        <dbReference type="Proteomes" id="UP000050556"/>
    </source>
</evidence>
<dbReference type="InterPro" id="IPR003313">
    <property type="entry name" value="AraC-bd"/>
</dbReference>
<dbReference type="Proteomes" id="UP000050556">
    <property type="component" value="Unassembled WGS sequence"/>
</dbReference>
<accession>A0A037YCN9</accession>
<dbReference type="Proteomes" id="UP000436482">
    <property type="component" value="Unassembled WGS sequence"/>
</dbReference>
<reference evidence="41 42" key="3">
    <citation type="submission" date="2018-08" db="EMBL/GenBank/DDBJ databases">
        <authorList>
            <consortium name="NARMS: The National Antimicrobial Resistance Monitoring System"/>
        </authorList>
    </citation>
    <scope>NUCLEOTIDE SEQUENCE [LARGE SCALE GENOMIC DNA]</scope>
    <source>
        <strain evidence="7 41">FSIS11705178</strain>
        <strain evidence="6 42">FSIS11706358</strain>
    </source>
</reference>
<evidence type="ECO:0000313" key="34">
    <source>
        <dbReference type="Proteomes" id="UP000460351"/>
    </source>
</evidence>
<evidence type="ECO:0000313" key="20">
    <source>
        <dbReference type="EMBL" id="NEM84712.1"/>
    </source>
</evidence>
<dbReference type="PATRIC" id="fig|562.12907.peg.2233"/>
<dbReference type="EMBL" id="AASURL010000022">
    <property type="protein sequence ID" value="EFH0365390.1"/>
    <property type="molecule type" value="Genomic_DNA"/>
</dbReference>
<evidence type="ECO:0000313" key="16">
    <source>
        <dbReference type="EMBL" id="MQS31345.1"/>
    </source>
</evidence>
<dbReference type="Proteomes" id="UP000538406">
    <property type="component" value="Unassembled WGS sequence"/>
</dbReference>
<evidence type="ECO:0000313" key="31">
    <source>
        <dbReference type="Proteomes" id="UP000436141"/>
    </source>
</evidence>
<dbReference type="Proteomes" id="UP000469708">
    <property type="component" value="Unassembled WGS sequence"/>
</dbReference>
<dbReference type="Proteomes" id="UP000436141">
    <property type="component" value="Unassembled WGS sequence"/>
</dbReference>
<dbReference type="SMR" id="A0A037YCN9"/>
<evidence type="ECO:0000313" key="9">
    <source>
        <dbReference type="EMBL" id="EFH5890911.1"/>
    </source>
</evidence>
<evidence type="ECO:0000313" key="18">
    <source>
        <dbReference type="EMBL" id="MWU29268.1"/>
    </source>
</evidence>
<keyword evidence="4" id="KW-0804">Transcription</keyword>
<reference evidence="12" key="4">
    <citation type="submission" date="2018-12" db="EMBL/GenBank/DDBJ databases">
        <authorList>
            <consortium name="NCBI Pathogen Detection Project"/>
        </authorList>
    </citation>
    <scope>NUCLEOTIDE SEQUENCE</scope>
    <source>
        <strain evidence="13">Escherichia coli</strain>
        <strain evidence="12">EuSCAPE_DE065</strain>
    </source>
</reference>
<reference evidence="21 37" key="11">
    <citation type="journal article" date="2020" name="J. Appl. Microbiol.">
        <title>Genetic characterization of Shigatoxigenic and enteropathogenic Escherichia coli O80:H2 from diarrheic and septicemic calves and relatedness to human Shigatoxigenic E. coli O80:H2.</title>
        <authorList>
            <person name="Habets A."/>
            <person name="Crombe F."/>
            <person name="Nakamura K."/>
            <person name="Guerin V."/>
            <person name="De Rauw K."/>
            <person name="Pierard D."/>
            <person name="Saulmont M."/>
            <person name="Hayashi T."/>
            <person name="Mainil J.G."/>
            <person name="Thiry D."/>
        </authorList>
    </citation>
    <scope>NUCLEOTIDE SEQUENCE [LARGE SCALE GENOMIC DNA]</scope>
    <source>
        <strain evidence="22">EH3306</strain>
        <strain evidence="21 37">EH3307</strain>
    </source>
</reference>
<dbReference type="Proteomes" id="UP000521991">
    <property type="component" value="Unassembled WGS sequence"/>
</dbReference>
<dbReference type="Proteomes" id="UP000321295">
    <property type="component" value="Unassembled WGS sequence"/>
</dbReference>
<evidence type="ECO:0000313" key="11">
    <source>
        <dbReference type="EMBL" id="EMM0026117.1"/>
    </source>
</evidence>
<reference evidence="32 33" key="8">
    <citation type="submission" date="2019-12" db="EMBL/GenBank/DDBJ databases">
        <title>Enteriobacteria Tanzani isolates_8377-8380.</title>
        <authorList>
            <person name="Subbiah M."/>
            <person name="Call D."/>
        </authorList>
    </citation>
    <scope>NUCLEOTIDE SEQUENCE [LARGE SCALE GENOMIC DNA]</scope>
    <source>
        <strain evidence="18 33">8378wB3</strain>
        <strain evidence="17 32">8379wE6</strain>
    </source>
</reference>
<dbReference type="EMBL" id="JAAGYI010000005">
    <property type="protein sequence ID" value="NEM84712.1"/>
    <property type="molecule type" value="Genomic_DNA"/>
</dbReference>
<dbReference type="SMART" id="SM00342">
    <property type="entry name" value="HTH_ARAC"/>
    <property type="match status" value="1"/>
</dbReference>
<evidence type="ECO:0000256" key="3">
    <source>
        <dbReference type="ARBA" id="ARBA00023125"/>
    </source>
</evidence>
<evidence type="ECO:0000313" key="14">
    <source>
        <dbReference type="EMBL" id="KPO06602.1"/>
    </source>
</evidence>
<evidence type="ECO:0000313" key="42">
    <source>
        <dbReference type="Proteomes" id="UP000542214"/>
    </source>
</evidence>
<evidence type="ECO:0000313" key="29">
    <source>
        <dbReference type="Proteomes" id="UP000321295"/>
    </source>
</evidence>
<evidence type="ECO:0000313" key="22">
    <source>
        <dbReference type="EMBL" id="NYQ37233.1"/>
    </source>
</evidence>
<evidence type="ECO:0000256" key="2">
    <source>
        <dbReference type="ARBA" id="ARBA00023015"/>
    </source>
</evidence>
<dbReference type="PROSITE" id="PS01124">
    <property type="entry name" value="HTH_ARAC_FAMILY_2"/>
    <property type="match status" value="1"/>
</dbReference>
<dbReference type="GO" id="GO:0003700">
    <property type="term" value="F:DNA-binding transcription factor activity"/>
    <property type="evidence" value="ECO:0007669"/>
    <property type="project" value="InterPro"/>
</dbReference>
<dbReference type="Pfam" id="PF12833">
    <property type="entry name" value="HTH_18"/>
    <property type="match status" value="1"/>
</dbReference>
<dbReference type="EMBL" id="JABUPJ010000001">
    <property type="protein sequence ID" value="NYQ37233.1"/>
    <property type="molecule type" value="Genomic_DNA"/>
</dbReference>
<organism evidence="14 28">
    <name type="scientific">Escherichia coli</name>
    <dbReference type="NCBI Taxonomy" id="562"/>
    <lineage>
        <taxon>Bacteria</taxon>
        <taxon>Pseudomonadati</taxon>
        <taxon>Pseudomonadota</taxon>
        <taxon>Gammaproteobacteria</taxon>
        <taxon>Enterobacterales</taxon>
        <taxon>Enterobacteriaceae</taxon>
        <taxon>Escherichia</taxon>
    </lineage>
</organism>
<dbReference type="PANTHER" id="PTHR11019">
    <property type="entry name" value="HTH-TYPE TRANSCRIPTIONAL REGULATOR NIMR"/>
    <property type="match status" value="1"/>
</dbReference>
<dbReference type="InterPro" id="IPR011051">
    <property type="entry name" value="RmlC_Cupin_sf"/>
</dbReference>
<dbReference type="EMBL" id="JABUPU010000006">
    <property type="protein sequence ID" value="NYP84734.1"/>
    <property type="molecule type" value="Genomic_DNA"/>
</dbReference>
<reference evidence="12" key="2">
    <citation type="journal article" date="2018" name="Genome Biol.">
        <title>SKESA: strategic k-mer extension for scrupulous assemblies.</title>
        <authorList>
            <person name="Souvorov A."/>
            <person name="Agarwala R."/>
            <person name="Lipman D.J."/>
        </authorList>
    </citation>
    <scope>NUCLEOTIDE SEQUENCE [LARGE SCALE GENOMIC DNA]</scope>
    <source>
        <strain evidence="13">Escherichia coli</strain>
        <strain evidence="12">EuSCAPE_DE065</strain>
    </source>
</reference>
<dbReference type="Proteomes" id="UP000441160">
    <property type="component" value="Unassembled WGS sequence"/>
</dbReference>
<evidence type="ECO:0000313" key="6">
    <source>
        <dbReference type="EMBL" id="EFB4532222.1"/>
    </source>
</evidence>
<keyword evidence="1" id="KW-0678">Repressor</keyword>
<evidence type="ECO:0000313" key="37">
    <source>
        <dbReference type="Proteomes" id="UP000517067"/>
    </source>
</evidence>
<reference evidence="20 35" key="12">
    <citation type="submission" date="2020-02" db="EMBL/GenBank/DDBJ databases">
        <authorList>
            <person name="Subbiah M."/>
            <person name="Call D."/>
        </authorList>
    </citation>
    <scope>NUCLEOTIDE SEQUENCE [LARGE SCALE GENOMIC DNA]</scope>
    <source>
        <strain evidence="20 35">8375wC2</strain>
    </source>
</reference>
<sequence>MMHRLNLNGYEPDRHHEAAVAFCIHAGTDELTSPVHQHRKGQLILALHGAITCTVENALWMVPPQYAVWIPGGVEHSNQVTANAELCFLFIEPSAVTMPTTCCTLKISPLCRELILTLANRTTTQRAEPMTRRLIQVLFDELPQQPQQQLHLPVSSHPKIRTMVEMMAKGPVEWGALGQWAGFFAMSERNLARLIVKETGLSFRQWRQQLQLIMALQGLVKGDTVQKVAHTLGYDSTTAFITMFKKGLGQTPGRYIARLTTVSPQSAKPDPRQ</sequence>
<evidence type="ECO:0000313" key="7">
    <source>
        <dbReference type="EMBL" id="EFC3523324.1"/>
    </source>
</evidence>
<reference evidence="29 30" key="6">
    <citation type="submission" date="2019-08" db="EMBL/GenBank/DDBJ databases">
        <title>Whole genome analysis of cultivated E. coli strains isolated from CD patients and healthy donors.</title>
        <authorList>
            <person name="Siniagina M.N."/>
            <person name="Markelova M.I."/>
            <person name="Laikov A.V."/>
            <person name="Boulygina E.A."/>
            <person name="Khusnutdinova D.R."/>
            <person name="Kharchenko A."/>
            <person name="Grigoryeva T.V."/>
        </authorList>
    </citation>
    <scope>NUCLEOTIDE SEQUENCE [LARGE SCALE GENOMIC DNA]</scope>
    <source>
        <strain evidence="25 29">1_45_11</strain>
        <strain evidence="26 30">3_77_5</strain>
    </source>
</reference>
<reference evidence="15" key="16">
    <citation type="submission" date="2020-09" db="EMBL/GenBank/DDBJ databases">
        <title>Emerging polyconal dissemination of OXA-244-producing E. coli in France.</title>
        <authorList>
            <person name="Emeraud C."/>
            <person name="Girlich D."/>
            <person name="Bonnin R.A."/>
            <person name="Jousset A.B."/>
            <person name="Naas T."/>
            <person name="Dortet L."/>
        </authorList>
    </citation>
    <scope>NUCLEOTIDE SEQUENCE</scope>
    <source>
        <strain evidence="15">225E3</strain>
    </source>
</reference>
<dbReference type="EMBL" id="AASHPR010000002">
    <property type="protein sequence ID" value="EFC3523324.1"/>
    <property type="molecule type" value="Genomic_DNA"/>
</dbReference>
<dbReference type="InterPro" id="IPR014710">
    <property type="entry name" value="RmlC-like_jellyroll"/>
</dbReference>
<dbReference type="CDD" id="cd06124">
    <property type="entry name" value="cupin_NimR-like_N"/>
    <property type="match status" value="1"/>
</dbReference>
<dbReference type="Proteomes" id="UP000870292">
    <property type="component" value="Unassembled WGS sequence"/>
</dbReference>
<dbReference type="Proteomes" id="UP000540485">
    <property type="component" value="Unassembled WGS sequence"/>
</dbReference>
<dbReference type="Proteomes" id="UP000509796">
    <property type="component" value="Chromosome"/>
</dbReference>
<dbReference type="Proteomes" id="UP000531813">
    <property type="component" value="Unassembled WGS sequence"/>
</dbReference>
<reference evidence="24" key="17">
    <citation type="submission" date="2021-02" db="EMBL/GenBank/DDBJ databases">
        <title>Co-localization of colistin and carbapenem -resistance genes on a novel transferable IncHI2 plasmid in Escherichia coli from chicken-origin.</title>
        <authorList>
            <person name="Hoffmann M."/>
            <person name="Balkey M."/>
            <person name="Ronco T."/>
            <person name="Hendriksen R.S."/>
        </authorList>
    </citation>
    <scope>NUCLEOTIDE SEQUENCE</scope>
    <source>
        <strain evidence="24">CFSAN083829</strain>
    </source>
</reference>
<dbReference type="EMBL" id="AASWOY010000119">
    <property type="protein sequence ID" value="EFH6652033.1"/>
    <property type="molecule type" value="Genomic_DNA"/>
</dbReference>
<dbReference type="Proteomes" id="UP001179946">
    <property type="component" value="Chromosome"/>
</dbReference>
<dbReference type="SUPFAM" id="SSF46689">
    <property type="entry name" value="Homeodomain-like"/>
    <property type="match status" value="1"/>
</dbReference>
<reference evidence="23" key="10">
    <citation type="journal article" date="2020" name="Int. J. Antimicrob. Agents">
        <title>Identification and characterisation of fosfomycin resistance in Escherichia coli urinary tract infection isolates from Australia.</title>
        <authorList>
            <person name="Mowlaboccus S."/>
            <person name="Daley D."/>
            <person name="Pang S."/>
            <person name="Gottlieb T."/>
            <person name="Merlino J."/>
            <person name="Nimmo G.R."/>
            <person name="George N."/>
            <person name="Korman T.M."/>
            <person name="Streitberg R."/>
            <person name="Robson J."/>
            <person name="Peachey G."/>
            <person name="Collignon P."/>
            <person name="Bradbury S."/>
            <person name="Colombi E."/>
            <person name="Ramsay J.P."/>
            <person name="Rogers B.A."/>
            <person name="Coombs G.W."/>
        </authorList>
    </citation>
    <scope>NUCLEOTIDE SEQUENCE</scope>
    <source>
        <strain evidence="23">EC2</strain>
    </source>
</reference>
<dbReference type="Proteomes" id="UP000460351">
    <property type="component" value="Unassembled WGS sequence"/>
</dbReference>
<dbReference type="EMBL" id="DADUEU010000002">
    <property type="protein sequence ID" value="HBB1571582.1"/>
    <property type="molecule type" value="Genomic_DNA"/>
</dbReference>
<evidence type="ECO:0000313" key="17">
    <source>
        <dbReference type="EMBL" id="MWR90029.1"/>
    </source>
</evidence>
<dbReference type="EMBL" id="DABHXT010000001">
    <property type="protein sequence ID" value="HAJ5956823.1"/>
    <property type="molecule type" value="Genomic_DNA"/>
</dbReference>
<dbReference type="Gene3D" id="2.60.120.10">
    <property type="entry name" value="Jelly Rolls"/>
    <property type="match status" value="1"/>
</dbReference>
<evidence type="ECO:0000259" key="5">
    <source>
        <dbReference type="PROSITE" id="PS01124"/>
    </source>
</evidence>
<dbReference type="FunFam" id="1.10.10.60:FF:000132">
    <property type="entry name" value="AraC family transcriptional regulator"/>
    <property type="match status" value="1"/>
</dbReference>
<evidence type="ECO:0000313" key="32">
    <source>
        <dbReference type="Proteomes" id="UP000436482"/>
    </source>
</evidence>
<evidence type="ECO:0000313" key="25">
    <source>
        <dbReference type="EMBL" id="TXQ37648.1"/>
    </source>
</evidence>
<evidence type="ECO:0000313" key="39">
    <source>
        <dbReference type="Proteomes" id="UP000530628"/>
    </source>
</evidence>
<evidence type="ECO:0000313" key="26">
    <source>
        <dbReference type="EMBL" id="TXT00600.1"/>
    </source>
</evidence>
<reference evidence="23" key="15">
    <citation type="submission" date="2020-06" db="EMBL/GenBank/DDBJ databases">
        <authorList>
            <person name="Ramsay J.P."/>
            <person name="Colombi E."/>
            <person name="Mowlaboccus S."/>
        </authorList>
    </citation>
    <scope>NUCLEOTIDE SEQUENCE</scope>
    <source>
        <strain evidence="23">EC2</strain>
    </source>
</reference>
<evidence type="ECO:0000313" key="10">
    <source>
        <dbReference type="EMBL" id="EFH6652033.1"/>
    </source>
</evidence>
<dbReference type="PROSITE" id="PS00041">
    <property type="entry name" value="HTH_ARAC_FAMILY_1"/>
    <property type="match status" value="1"/>
</dbReference>
<evidence type="ECO:0000313" key="8">
    <source>
        <dbReference type="EMBL" id="EFH0365390.1"/>
    </source>
</evidence>
<evidence type="ECO:0000313" key="19">
    <source>
        <dbReference type="EMBL" id="MXI73518.1"/>
    </source>
</evidence>
<evidence type="ECO:0000313" key="15">
    <source>
        <dbReference type="EMBL" id="MBE0976731.1"/>
    </source>
</evidence>
<reference evidence="19 31" key="7">
    <citation type="submission" date="2019-12" db="EMBL/GenBank/DDBJ databases">
        <title>Enteriobacteria Tanzani isolates_10434.</title>
        <authorList>
            <person name="Subbiah M."/>
            <person name="Call D."/>
        </authorList>
    </citation>
    <scope>NUCLEOTIDE SEQUENCE [LARGE SCALE GENOMIC DNA]</scope>
    <source>
        <strain evidence="19 31">10434wD1</strain>
    </source>
</reference>
<proteinExistence type="predicted"/>
<dbReference type="Proteomes" id="UP000321461">
    <property type="component" value="Unassembled WGS sequence"/>
</dbReference>
<dbReference type="EMBL" id="CP058571">
    <property type="protein sequence ID" value="QLG57894.1"/>
    <property type="molecule type" value="Genomic_DNA"/>
</dbReference>
<dbReference type="EMBL" id="VRXD01000005">
    <property type="protein sequence ID" value="TXQ37648.1"/>
    <property type="molecule type" value="Genomic_DNA"/>
</dbReference>
<dbReference type="SUPFAM" id="SSF51182">
    <property type="entry name" value="RmlC-like cupins"/>
    <property type="match status" value="1"/>
</dbReference>
<evidence type="ECO:0000313" key="33">
    <source>
        <dbReference type="Proteomes" id="UP000441160"/>
    </source>
</evidence>
<dbReference type="EMBL" id="JACZOI010000011">
    <property type="protein sequence ID" value="MBE0976731.1"/>
    <property type="molecule type" value="Genomic_DNA"/>
</dbReference>
<reference evidence="8 38" key="13">
    <citation type="submission" date="2020-02" db="EMBL/GenBank/DDBJ databases">
        <authorList>
            <consortium name="PulseNet: The National Subtyping Network for Foodborne Disease Surveillance"/>
            <person name="Tarr C.L."/>
            <person name="Trees E."/>
            <person name="Katz L.S."/>
            <person name="Carleton-Romer H.A."/>
            <person name="Stroika S."/>
            <person name="Kucerova Z."/>
            <person name="Roache K.F."/>
            <person name="Sabol A.L."/>
            <person name="Besser J."/>
            <person name="Gerner-Smidt P."/>
        </authorList>
    </citation>
    <scope>NUCLEOTIDE SEQUENCE [LARGE SCALE GENOMIC DNA]</scope>
    <source>
        <strain evidence="8 38">PNUSAE004166</strain>
    </source>
</reference>
<evidence type="ECO:0000313" key="38">
    <source>
        <dbReference type="Proteomes" id="UP000521991"/>
    </source>
</evidence>
<dbReference type="EMBL" id="WTRX01000001">
    <property type="protein sequence ID" value="MWU29268.1"/>
    <property type="molecule type" value="Genomic_DNA"/>
</dbReference>
<dbReference type="Pfam" id="PF02311">
    <property type="entry name" value="AraC_binding"/>
    <property type="match status" value="1"/>
</dbReference>
<dbReference type="InterPro" id="IPR009057">
    <property type="entry name" value="Homeodomain-like_sf"/>
</dbReference>
<dbReference type="EMBL" id="ABLFQU030000024">
    <property type="protein sequence ID" value="EMM0026117.1"/>
    <property type="molecule type" value="Genomic_DNA"/>
</dbReference>
<reference evidence="16 34" key="5">
    <citation type="journal article" date="2019" name="Microorganisms">
        <title>Characteristics of Carbapenem-Resistant and Colistin-Resistant Escherichia coli Co-Producing NDM-1 and MCR-1 from Pig Farms in China.</title>
        <authorList>
            <person name="Peng Z."/>
            <person name="Li X."/>
            <person name="Hu Z."/>
            <person name="Li Z."/>
            <person name="Lv Y."/>
            <person name="Lei M."/>
            <person name="Wu B."/>
            <person name="Chen H."/>
            <person name="Wang X."/>
        </authorList>
    </citation>
    <scope>NUCLEOTIDE SEQUENCE [LARGE SCALE GENOMIC DNA]</scope>
    <source>
        <strain evidence="16 34">RXD010</strain>
    </source>
</reference>
<dbReference type="AlphaFoldDB" id="A0A037YCN9"/>
<evidence type="ECO:0000313" key="21">
    <source>
        <dbReference type="EMBL" id="NYP84734.1"/>
    </source>
</evidence>
<dbReference type="EMBL" id="CP122634">
    <property type="protein sequence ID" value="WHI04086.1"/>
    <property type="molecule type" value="Genomic_DNA"/>
</dbReference>
<reference evidence="9 40" key="9">
    <citation type="submission" date="2019-12" db="EMBL/GenBank/DDBJ databases">
        <authorList>
            <consortium name="GenomeTrakr network: Whole genome sequencing for foodborne pathogen traceback"/>
        </authorList>
    </citation>
    <scope>NUCLEOTIDE SEQUENCE [LARGE SCALE GENOMIC DNA]</scope>
    <source>
        <strain evidence="10 39">PSU-2072</strain>
        <strain evidence="9 40">PSU-2243</strain>
    </source>
</reference>
<dbReference type="PANTHER" id="PTHR11019:SF199">
    <property type="entry name" value="HTH-TYPE TRANSCRIPTIONAL REGULATOR NIMR"/>
    <property type="match status" value="1"/>
</dbReference>
<dbReference type="EMBL" id="CP070393">
    <property type="protein sequence ID" value="QRZ95333.1"/>
    <property type="molecule type" value="Genomic_DNA"/>
</dbReference>
<evidence type="ECO:0000256" key="1">
    <source>
        <dbReference type="ARBA" id="ARBA00022491"/>
    </source>
</evidence>
<dbReference type="EMBL" id="SQQU01000017">
    <property type="protein sequence ID" value="MQS31345.1"/>
    <property type="molecule type" value="Genomic_DNA"/>
</dbReference>
<dbReference type="Proteomes" id="UP000663166">
    <property type="component" value="Chromosome"/>
</dbReference>
<dbReference type="InterPro" id="IPR018060">
    <property type="entry name" value="HTH_AraC"/>
</dbReference>
<accession>A0A238BB97</accession>
<dbReference type="FunFam" id="2.60.120.10:FF:000134">
    <property type="entry name" value="AraC family transcriptional regulator"/>
    <property type="match status" value="1"/>
</dbReference>
<dbReference type="GO" id="GO:0043565">
    <property type="term" value="F:sequence-specific DNA binding"/>
    <property type="evidence" value="ECO:0007669"/>
    <property type="project" value="InterPro"/>
</dbReference>
<dbReference type="Proteomes" id="UP000530628">
    <property type="component" value="Unassembled WGS sequence"/>
</dbReference>
<dbReference type="RefSeq" id="WP_000972248.1">
    <property type="nucleotide sequence ID" value="NZ_AP019189.1"/>
</dbReference>
<keyword evidence="3 11" id="KW-0238">DNA-binding</keyword>
<protein>
    <submittedName>
        <fullName evidence="14">AraC family transcriptional regulator</fullName>
    </submittedName>
    <submittedName>
        <fullName evidence="11">DNA-binding transcriptional regulator NimR</fullName>
    </submittedName>
    <submittedName>
        <fullName evidence="9">Helix-turn-helix domain-containing protein</fullName>
    </submittedName>
    <submittedName>
        <fullName evidence="6">Helix-turn-helix transcriptional regulator</fullName>
    </submittedName>
</protein>
<dbReference type="Gene3D" id="1.10.10.60">
    <property type="entry name" value="Homeodomain-like"/>
    <property type="match status" value="1"/>
</dbReference>
<evidence type="ECO:0000313" key="35">
    <source>
        <dbReference type="Proteomes" id="UP000469708"/>
    </source>
</evidence>
<evidence type="ECO:0000313" key="13">
    <source>
        <dbReference type="EMBL" id="HBB1571582.1"/>
    </source>
</evidence>
<dbReference type="InterPro" id="IPR018062">
    <property type="entry name" value="HTH_AraC-typ_CS"/>
</dbReference>
<dbReference type="EMBL" id="VSBS01000604">
    <property type="protein sequence ID" value="TXT00600.1"/>
    <property type="molecule type" value="Genomic_DNA"/>
</dbReference>
<dbReference type="EMBL" id="WUIY01000009">
    <property type="protein sequence ID" value="MXI73518.1"/>
    <property type="molecule type" value="Genomic_DNA"/>
</dbReference>
<evidence type="ECO:0000313" key="12">
    <source>
        <dbReference type="EMBL" id="HAJ5956823.1"/>
    </source>
</evidence>
<reference evidence="14 28" key="1">
    <citation type="journal article" date="2015" name="Front. Microbiol.">
        <title>Genetic determinants of heat resistance in Escherichia coli.</title>
        <authorList>
            <person name="Mercer R.G."/>
            <person name="Zheng J."/>
            <person name="Garcia-Hernandez R."/>
            <person name="Ruan L."/>
            <person name="Ganzle M.G."/>
            <person name="McMullen L.M."/>
        </authorList>
    </citation>
    <scope>NUCLEOTIDE SEQUENCE [LARGE SCALE GENOMIC DNA]</scope>
    <source>
        <strain evidence="14 28">AW1.3</strain>
    </source>
</reference>
<reference evidence="11" key="19">
    <citation type="submission" date="2024-02" db="EMBL/GenBank/DDBJ databases">
        <authorList>
            <consortium name="Clinical and Environmental Microbiology Branch: Whole genome sequencing antimicrobial resistance pathogens in the healthcare setting"/>
        </authorList>
    </citation>
    <scope>NUCLEOTIDE SEQUENCE</scope>
    <source>
        <strain evidence="11">2023CK-00345</strain>
    </source>
</reference>
<keyword evidence="2" id="KW-0805">Transcription regulation</keyword>
<evidence type="ECO:0000313" key="30">
    <source>
        <dbReference type="Proteomes" id="UP000321461"/>
    </source>
</evidence>
<evidence type="ECO:0000313" key="36">
    <source>
        <dbReference type="Proteomes" id="UP000509796"/>
    </source>
</evidence>
<dbReference type="EMBL" id="AASFZR010000016">
    <property type="protein sequence ID" value="EFB4532222.1"/>
    <property type="molecule type" value="Genomic_DNA"/>
</dbReference>
<reference evidence="36" key="14">
    <citation type="submission" date="2020-06" db="EMBL/GenBank/DDBJ databases">
        <title>Identification and Characterisation of Fosfomycin Resistance in Escherichia coli Urinary Tract Infection Isolates from Australia.</title>
        <authorList>
            <person name="Mowlaboccus S."/>
            <person name="Daley D."/>
            <person name="Pang S."/>
            <person name="Gottlieb T."/>
            <person name="Nimmo G.R."/>
            <person name="George N."/>
            <person name="Korman T.M."/>
            <person name="Strietberg R."/>
            <person name="Robson J."/>
            <person name="Peachey G."/>
            <person name="Collignon P."/>
            <person name="Bradbury S."/>
            <person name="Colombi E."/>
            <person name="Ramsay J.P."/>
            <person name="Rogers B.A."/>
            <person name="Coombs G.W."/>
        </authorList>
    </citation>
    <scope>NUCLEOTIDE SEQUENCE [LARGE SCALE GENOMIC DNA]</scope>
    <source>
        <strain evidence="36">EC2</strain>
    </source>
</reference>
<evidence type="ECO:0000313" key="41">
    <source>
        <dbReference type="Proteomes" id="UP000538406"/>
    </source>
</evidence>
<reference evidence="27" key="18">
    <citation type="journal article" date="2023" name="Front. Microbiol.">
        <title>Virotyping and genetic antimicrobial susceptibility testing of porcine ETEC/STEC strains and associated plasmid types.</title>
        <authorList>
            <person name="Vereecke N."/>
            <person name="Van Hoorde S."/>
            <person name="Sperling D."/>
            <person name="Theuns S."/>
            <person name="Devriendt B."/>
            <person name="Cox E."/>
        </authorList>
    </citation>
    <scope>NUCLEOTIDE SEQUENCE</scope>
    <source>
        <strain evidence="27">ETEC4085</strain>
    </source>
</reference>